<accession>A0ABR1NYP3</accession>
<feature type="region of interest" description="Disordered" evidence="4">
    <location>
        <begin position="931"/>
        <end position="971"/>
    </location>
</feature>
<dbReference type="PROSITE" id="PS50297">
    <property type="entry name" value="ANK_REP_REGION"/>
    <property type="match status" value="5"/>
</dbReference>
<feature type="compositionally biased region" description="Basic and acidic residues" evidence="4">
    <location>
        <begin position="758"/>
        <end position="784"/>
    </location>
</feature>
<evidence type="ECO:0000256" key="4">
    <source>
        <dbReference type="SAM" id="MobiDB-lite"/>
    </source>
</evidence>
<evidence type="ECO:0000256" key="1">
    <source>
        <dbReference type="ARBA" id="ARBA00022737"/>
    </source>
</evidence>
<dbReference type="Gene3D" id="1.25.40.20">
    <property type="entry name" value="Ankyrin repeat-containing domain"/>
    <property type="match status" value="4"/>
</dbReference>
<evidence type="ECO:0000313" key="6">
    <source>
        <dbReference type="Proteomes" id="UP001430848"/>
    </source>
</evidence>
<dbReference type="SUPFAM" id="SSF48403">
    <property type="entry name" value="Ankyrin repeat"/>
    <property type="match status" value="2"/>
</dbReference>
<feature type="region of interest" description="Disordered" evidence="4">
    <location>
        <begin position="843"/>
        <end position="869"/>
    </location>
</feature>
<feature type="compositionally biased region" description="Basic and acidic residues" evidence="4">
    <location>
        <begin position="843"/>
        <end position="867"/>
    </location>
</feature>
<feature type="repeat" description="ANK" evidence="3">
    <location>
        <begin position="1"/>
        <end position="24"/>
    </location>
</feature>
<feature type="region of interest" description="Disordered" evidence="4">
    <location>
        <begin position="1004"/>
        <end position="1041"/>
    </location>
</feature>
<feature type="region of interest" description="Disordered" evidence="4">
    <location>
        <begin position="301"/>
        <end position="342"/>
    </location>
</feature>
<feature type="repeat" description="ANK" evidence="3">
    <location>
        <begin position="93"/>
        <end position="125"/>
    </location>
</feature>
<dbReference type="SMART" id="SM00248">
    <property type="entry name" value="ANK"/>
    <property type="match status" value="13"/>
</dbReference>
<sequence length="1160" mass="130534">MLMGHAEVVKLLLDEGADIEAKKRGGATPLDGACRKGHIDVVNLLLRKDSKIQVTDDKRWSPLYSASYFGHEDVVRCLLGTDISNINATEDENGWTALHAATYNGHAGVVSALLEHEAALELGIKDNDDWTPLMTAIRQEHLDIMKRLIPGSKPYLETRDNTGRTPLLAATINRFSEGVHHLIAAGASCNAQSGRSGNTPLTSASSWGYTEIVEDLLEANADVNKSDHDHETALHIASLNNNIKVVQLLLTKSKALLHLEEKDIDGQTALHFASMRGNAFIVELLLEKKANVDAIDKEGKTPLHFASGAGDEDKSYPDPDRVGPDDRTHDERDNPKFQSGRHKEVVQLLLDKKAKPGHKTSNLDTALHIAARCGDPERLGLILNKIENQDLLIRDREEHTALYLAFMADKQGDGRGAAMKAIMESDKMESIDFGLTDGDNDVRNDALEWTAQYSDTREITKWLFQKRRQNIKAIRSSESDKWSPIVWAVHEQLPRVLFLLLKASDWTPEIDVALKSALCLLEIKKRQRSSNTSQKLASPSKPDSNSPLRQGEDKDPQKGSDKHKTEQRVQEIESGQKIREDLRSKNLAAIEFLLHEPRFFAHMRRDSRTYTLPRPTQSAVVREMLAKFKASIVQFYREGDVSTIIRRYRSVRETIYDAGPESLMRESMKEAMELLSDTLGEESGLSSQTEPKFTWVHLPSTSDLVTRIMHDEHCSAGNYHEVRSFFRDSWFEIPDKKSPSRIMRPRTVTRQEVAVGQPKDEKIEQNEEEEENKKKNQIREKESGEGSGLSEVEDDYHKLLEAYKSGVIHGSPTLDEWYYHFGTGKKSTKDKDHRNRTQVVTKFLKDNKSTEERDESTKPIQGDKDKAGGLGQWPLLRVNQLWVWTLKKVEGVLDQLNKQAEYGGSGSQPETVADMRRFIVDYCIGSYERRRKADGQTKGRKAENQNTESGKPDGQTTADQKPKDNIGQTRHDQMSIGQIFSNYMNQIGRDETFLFEDFSRRTQDWKQGAEGNGNENTTESSSLVQGSSEIGPKTRSGASPVDEIRSAIKNAKKLYCDIKDVRDELNILKSVAQYQRDVQRVVAREGARDANLSAASIKEMKESDLPADYIVNDIEEMDIVADRIQSAQSEIANFQATVATDQGKILMVFTFATLLFFPSP</sequence>
<feature type="repeat" description="ANK" evidence="3">
    <location>
        <begin position="265"/>
        <end position="297"/>
    </location>
</feature>
<dbReference type="InterPro" id="IPR002110">
    <property type="entry name" value="Ankyrin_rpt"/>
</dbReference>
<dbReference type="InterPro" id="IPR036770">
    <property type="entry name" value="Ankyrin_rpt-contain_sf"/>
</dbReference>
<feature type="repeat" description="ANK" evidence="3">
    <location>
        <begin position="229"/>
        <end position="250"/>
    </location>
</feature>
<feature type="repeat" description="ANK" evidence="3">
    <location>
        <begin position="196"/>
        <end position="228"/>
    </location>
</feature>
<feature type="compositionally biased region" description="Polar residues" evidence="4">
    <location>
        <begin position="530"/>
        <end position="548"/>
    </location>
</feature>
<name>A0ABR1NYP3_DIAER</name>
<dbReference type="Pfam" id="PF13637">
    <property type="entry name" value="Ank_4"/>
    <property type="match status" value="1"/>
</dbReference>
<organism evidence="5 6">
    <name type="scientific">Diaporthe eres</name>
    <name type="common">Phomopsis oblonga</name>
    <dbReference type="NCBI Taxonomy" id="83184"/>
    <lineage>
        <taxon>Eukaryota</taxon>
        <taxon>Fungi</taxon>
        <taxon>Dikarya</taxon>
        <taxon>Ascomycota</taxon>
        <taxon>Pezizomycotina</taxon>
        <taxon>Sordariomycetes</taxon>
        <taxon>Sordariomycetidae</taxon>
        <taxon>Diaporthales</taxon>
        <taxon>Diaporthaceae</taxon>
        <taxon>Diaporthe</taxon>
        <taxon>Diaporthe eres species complex</taxon>
    </lineage>
</organism>
<dbReference type="EMBL" id="JAKNSF020000075">
    <property type="protein sequence ID" value="KAK7720475.1"/>
    <property type="molecule type" value="Genomic_DNA"/>
</dbReference>
<comment type="caution">
    <text evidence="5">The sequence shown here is derived from an EMBL/GenBank/DDBJ whole genome shotgun (WGS) entry which is preliminary data.</text>
</comment>
<evidence type="ECO:0000256" key="3">
    <source>
        <dbReference type="PROSITE-ProRule" id="PRU00023"/>
    </source>
</evidence>
<feature type="compositionally biased region" description="Basic and acidic residues" evidence="4">
    <location>
        <begin position="311"/>
        <end position="342"/>
    </location>
</feature>
<reference evidence="5 6" key="1">
    <citation type="submission" date="2024-02" db="EMBL/GenBank/DDBJ databases">
        <title>De novo assembly and annotation of 12 fungi associated with fruit tree decline syndrome in Ontario, Canada.</title>
        <authorList>
            <person name="Sulman M."/>
            <person name="Ellouze W."/>
            <person name="Ilyukhin E."/>
        </authorList>
    </citation>
    <scope>NUCLEOTIDE SEQUENCE [LARGE SCALE GENOMIC DNA]</scope>
    <source>
        <strain evidence="5 6">M169</strain>
    </source>
</reference>
<dbReference type="PROSITE" id="PS50088">
    <property type="entry name" value="ANK_REPEAT"/>
    <property type="match status" value="6"/>
</dbReference>
<protein>
    <recommendedName>
        <fullName evidence="7">Ankyrin repeat protein</fullName>
    </recommendedName>
</protein>
<dbReference type="PANTHER" id="PTHR24198">
    <property type="entry name" value="ANKYRIN REPEAT AND PROTEIN KINASE DOMAIN-CONTAINING PROTEIN"/>
    <property type="match status" value="1"/>
</dbReference>
<dbReference type="Pfam" id="PF00023">
    <property type="entry name" value="Ank"/>
    <property type="match status" value="1"/>
</dbReference>
<feature type="repeat" description="ANK" evidence="3">
    <location>
        <begin position="25"/>
        <end position="57"/>
    </location>
</feature>
<evidence type="ECO:0000256" key="2">
    <source>
        <dbReference type="ARBA" id="ARBA00023043"/>
    </source>
</evidence>
<dbReference type="Pfam" id="PF12796">
    <property type="entry name" value="Ank_2"/>
    <property type="match status" value="3"/>
</dbReference>
<feature type="compositionally biased region" description="Basic and acidic residues" evidence="4">
    <location>
        <begin position="931"/>
        <end position="943"/>
    </location>
</feature>
<feature type="compositionally biased region" description="Basic and acidic residues" evidence="4">
    <location>
        <begin position="550"/>
        <end position="576"/>
    </location>
</feature>
<feature type="compositionally biased region" description="Polar residues" evidence="4">
    <location>
        <begin position="1013"/>
        <end position="1028"/>
    </location>
</feature>
<keyword evidence="1" id="KW-0677">Repeat</keyword>
<feature type="compositionally biased region" description="Polar residues" evidence="4">
    <location>
        <begin position="944"/>
        <end position="959"/>
    </location>
</feature>
<proteinExistence type="predicted"/>
<evidence type="ECO:0008006" key="7">
    <source>
        <dbReference type="Google" id="ProtNLM"/>
    </source>
</evidence>
<keyword evidence="2 3" id="KW-0040">ANK repeat</keyword>
<evidence type="ECO:0000313" key="5">
    <source>
        <dbReference type="EMBL" id="KAK7720475.1"/>
    </source>
</evidence>
<dbReference type="Proteomes" id="UP001430848">
    <property type="component" value="Unassembled WGS sequence"/>
</dbReference>
<feature type="region of interest" description="Disordered" evidence="4">
    <location>
        <begin position="530"/>
        <end position="576"/>
    </location>
</feature>
<feature type="compositionally biased region" description="Basic and acidic residues" evidence="4">
    <location>
        <begin position="960"/>
        <end position="971"/>
    </location>
</feature>
<feature type="region of interest" description="Disordered" evidence="4">
    <location>
        <begin position="742"/>
        <end position="791"/>
    </location>
</feature>
<gene>
    <name evidence="5" type="ORF">SLS63_009816</name>
</gene>
<dbReference type="PANTHER" id="PTHR24198:SF165">
    <property type="entry name" value="ANKYRIN REPEAT-CONTAINING PROTEIN-RELATED"/>
    <property type="match status" value="1"/>
</dbReference>
<keyword evidence="6" id="KW-1185">Reference proteome</keyword>